<dbReference type="Proteomes" id="UP001165960">
    <property type="component" value="Unassembled WGS sequence"/>
</dbReference>
<dbReference type="EMBL" id="QTSX02005106">
    <property type="protein sequence ID" value="KAJ9061028.1"/>
    <property type="molecule type" value="Genomic_DNA"/>
</dbReference>
<sequence>MGKSNSDRRGGSNRPKPFNPVGLISMKDLESMEDPLLKPLALAAASAKPRNKNEVAPLIKKLGDTDAGNRAWAASAVSILATNDPITRKHLLASNVLGLLIALLNDPAREVMVEALGTLRNLSALDDTGIITEMFNKKIMVPLHKLMNTCSEVISKIIQGVTPQTDSEKEDYRVCFQVAENVICLLWSLGETSPKFLTQVTQDIEMTFIISCLISAQHLPQSLVITAARCLLTLTENNKDLLKHFFAANVNNVRAVEALLNDQTSPMLRALAVGILSNLHVITSPAVERTMVNNGGEGLLLLSPSFYSTLLPLAAGGLLSSAEIGASVDRALAEAPQQQDEANATTRADLQNIENKTSILQATEVLLSDQHVVLEILANLTSEDQNEANAQEEPQEEPEEEMDDEEEDEDDDVEIPDDIEFGEPEAVDVEVKPHVAFTLDVLIPKLRELAGPHPLVIGQPDQPSQPHHADLASGLAGLHHRALGVLNNLLAGLAVSMPASQRESYAQKYCDGISDLWNFLFSQVSVFTHLPSEDHQEVVSQALSCLWALARWAGHQALALTDEHLNFLLGMASSSNGAASIKAVGVLGFIAQRRPGHVESNKLVGDFLIQIISRLSSPTPPSAELVFAALNAIYDIYDDASHDYDAVFISSDYLQVLEVAITRVNKMLRGIDRRKDADLREHGDDTLVNLKAFVKYKKQERKDATKN</sequence>
<keyword evidence="2" id="KW-1185">Reference proteome</keyword>
<evidence type="ECO:0000313" key="1">
    <source>
        <dbReference type="EMBL" id="KAJ9061028.1"/>
    </source>
</evidence>
<name>A0ACC2SFE3_9FUNG</name>
<evidence type="ECO:0000313" key="2">
    <source>
        <dbReference type="Proteomes" id="UP001165960"/>
    </source>
</evidence>
<reference evidence="1" key="1">
    <citation type="submission" date="2022-04" db="EMBL/GenBank/DDBJ databases">
        <title>Genome of the entomopathogenic fungus Entomophthora muscae.</title>
        <authorList>
            <person name="Elya C."/>
            <person name="Lovett B.R."/>
            <person name="Lee E."/>
            <person name="Macias A.M."/>
            <person name="Hajek A.E."/>
            <person name="De Bivort B.L."/>
            <person name="Kasson M.T."/>
            <person name="De Fine Licht H.H."/>
            <person name="Stajich J.E."/>
        </authorList>
    </citation>
    <scope>NUCLEOTIDE SEQUENCE</scope>
    <source>
        <strain evidence="1">Berkeley</strain>
    </source>
</reference>
<accession>A0ACC2SFE3</accession>
<proteinExistence type="predicted"/>
<organism evidence="1 2">
    <name type="scientific">Entomophthora muscae</name>
    <dbReference type="NCBI Taxonomy" id="34485"/>
    <lineage>
        <taxon>Eukaryota</taxon>
        <taxon>Fungi</taxon>
        <taxon>Fungi incertae sedis</taxon>
        <taxon>Zoopagomycota</taxon>
        <taxon>Entomophthoromycotina</taxon>
        <taxon>Entomophthoromycetes</taxon>
        <taxon>Entomophthorales</taxon>
        <taxon>Entomophthoraceae</taxon>
        <taxon>Entomophthora</taxon>
    </lineage>
</organism>
<comment type="caution">
    <text evidence="1">The sequence shown here is derived from an EMBL/GenBank/DDBJ whole genome shotgun (WGS) entry which is preliminary data.</text>
</comment>
<protein>
    <submittedName>
        <fullName evidence="1">Uncharacterized protein</fullName>
    </submittedName>
</protein>
<gene>
    <name evidence="1" type="ORF">DSO57_1024784</name>
</gene>